<evidence type="ECO:0000259" key="1">
    <source>
        <dbReference type="Pfam" id="PF03432"/>
    </source>
</evidence>
<gene>
    <name evidence="2" type="ORF">LEA_04164</name>
</gene>
<evidence type="ECO:0000313" key="2">
    <source>
        <dbReference type="EMBL" id="EKC77474.1"/>
    </source>
</evidence>
<dbReference type="InterPro" id="IPR005094">
    <property type="entry name" value="Endonuclease_MobA/VirD2"/>
</dbReference>
<comment type="caution">
    <text evidence="2">The sequence shown here is derived from an EMBL/GenBank/DDBJ whole genome shotgun (WGS) entry which is preliminary data.</text>
</comment>
<dbReference type="EMBL" id="AJWY01002746">
    <property type="protein sequence ID" value="EKC77474.1"/>
    <property type="molecule type" value="Genomic_DNA"/>
</dbReference>
<feature type="domain" description="MobA/VirD2-like nuclease" evidence="1">
    <location>
        <begin position="17"/>
        <end position="70"/>
    </location>
</feature>
<accession>K1UBW7</accession>
<organism evidence="2">
    <name type="scientific">human gut metagenome</name>
    <dbReference type="NCBI Taxonomy" id="408170"/>
    <lineage>
        <taxon>unclassified sequences</taxon>
        <taxon>metagenomes</taxon>
        <taxon>organismal metagenomes</taxon>
    </lineage>
</organism>
<reference evidence="2" key="1">
    <citation type="journal article" date="2013" name="Environ. Microbiol.">
        <title>Microbiota from the distal guts of lean and obese adolescents exhibit partial functional redundancy besides clear differences in community structure.</title>
        <authorList>
            <person name="Ferrer M."/>
            <person name="Ruiz A."/>
            <person name="Lanza F."/>
            <person name="Haange S.B."/>
            <person name="Oberbach A."/>
            <person name="Till H."/>
            <person name="Bargiela R."/>
            <person name="Campoy C."/>
            <person name="Segura M.T."/>
            <person name="Richter M."/>
            <person name="von Bergen M."/>
            <person name="Seifert J."/>
            <person name="Suarez A."/>
        </authorList>
    </citation>
    <scope>NUCLEOTIDE SEQUENCE</scope>
</reference>
<protein>
    <submittedName>
        <fullName evidence="2">Mobilization protein BmgA</fullName>
    </submittedName>
</protein>
<dbReference type="AlphaFoldDB" id="K1UBW7"/>
<feature type="non-terminal residue" evidence="2">
    <location>
        <position position="76"/>
    </location>
</feature>
<proteinExistence type="predicted"/>
<sequence>MIAKLSKGGSFSGAVQYIFGPGKGADCLAGMGVLFKDTPSIIRGFERQAAQNPKVSKPVGHVVLSFSPRDAARLDN</sequence>
<dbReference type="Pfam" id="PF03432">
    <property type="entry name" value="Relaxase"/>
    <property type="match status" value="1"/>
</dbReference>
<name>K1UBW7_9ZZZZ</name>